<evidence type="ECO:0000313" key="3">
    <source>
        <dbReference type="Proteomes" id="UP000828390"/>
    </source>
</evidence>
<name>A0A9D4I4A3_DREPO</name>
<gene>
    <name evidence="2" type="ORF">DPMN_184152</name>
</gene>
<organism evidence="2 3">
    <name type="scientific">Dreissena polymorpha</name>
    <name type="common">Zebra mussel</name>
    <name type="synonym">Mytilus polymorpha</name>
    <dbReference type="NCBI Taxonomy" id="45954"/>
    <lineage>
        <taxon>Eukaryota</taxon>
        <taxon>Metazoa</taxon>
        <taxon>Spiralia</taxon>
        <taxon>Lophotrochozoa</taxon>
        <taxon>Mollusca</taxon>
        <taxon>Bivalvia</taxon>
        <taxon>Autobranchia</taxon>
        <taxon>Heteroconchia</taxon>
        <taxon>Euheterodonta</taxon>
        <taxon>Imparidentia</taxon>
        <taxon>Neoheterodontei</taxon>
        <taxon>Myida</taxon>
        <taxon>Dreissenoidea</taxon>
        <taxon>Dreissenidae</taxon>
        <taxon>Dreissena</taxon>
    </lineage>
</organism>
<sequence length="122" mass="14079">MYSDIVCVALSENKEFRRRWPLVMYKLVPMNRTGRSSPGYVMPLQMSHPVDEDHTHELTALDKCPMINLVVTSGKDGFLKVWSRNNELLREMNFATPIYAVCFANDRGDILVGYGTNVWYVF</sequence>
<reference evidence="2" key="1">
    <citation type="journal article" date="2019" name="bioRxiv">
        <title>The Genome of the Zebra Mussel, Dreissena polymorpha: A Resource for Invasive Species Research.</title>
        <authorList>
            <person name="McCartney M.A."/>
            <person name="Auch B."/>
            <person name="Kono T."/>
            <person name="Mallez S."/>
            <person name="Zhang Y."/>
            <person name="Obille A."/>
            <person name="Becker A."/>
            <person name="Abrahante J.E."/>
            <person name="Garbe J."/>
            <person name="Badalamenti J.P."/>
            <person name="Herman A."/>
            <person name="Mangelson H."/>
            <person name="Liachko I."/>
            <person name="Sullivan S."/>
            <person name="Sone E.D."/>
            <person name="Koren S."/>
            <person name="Silverstein K.A.T."/>
            <person name="Beckman K.B."/>
            <person name="Gohl D.M."/>
        </authorList>
    </citation>
    <scope>NUCLEOTIDE SEQUENCE</scope>
    <source>
        <strain evidence="2">Duluth1</strain>
        <tissue evidence="2">Whole animal</tissue>
    </source>
</reference>
<feature type="repeat" description="WD" evidence="1">
    <location>
        <begin position="51"/>
        <end position="83"/>
    </location>
</feature>
<protein>
    <submittedName>
        <fullName evidence="2">Uncharacterized protein</fullName>
    </submittedName>
</protein>
<dbReference type="Proteomes" id="UP000828390">
    <property type="component" value="Unassembled WGS sequence"/>
</dbReference>
<evidence type="ECO:0000313" key="2">
    <source>
        <dbReference type="EMBL" id="KAH3749651.1"/>
    </source>
</evidence>
<accession>A0A9D4I4A3</accession>
<dbReference type="EMBL" id="JAIWYP010000010">
    <property type="protein sequence ID" value="KAH3749651.1"/>
    <property type="molecule type" value="Genomic_DNA"/>
</dbReference>
<dbReference type="SUPFAM" id="SSF50978">
    <property type="entry name" value="WD40 repeat-like"/>
    <property type="match status" value="1"/>
</dbReference>
<comment type="caution">
    <text evidence="2">The sequence shown here is derived from an EMBL/GenBank/DDBJ whole genome shotgun (WGS) entry which is preliminary data.</text>
</comment>
<reference evidence="2" key="2">
    <citation type="submission" date="2020-11" db="EMBL/GenBank/DDBJ databases">
        <authorList>
            <person name="McCartney M.A."/>
            <person name="Auch B."/>
            <person name="Kono T."/>
            <person name="Mallez S."/>
            <person name="Becker A."/>
            <person name="Gohl D.M."/>
            <person name="Silverstein K.A.T."/>
            <person name="Koren S."/>
            <person name="Bechman K.B."/>
            <person name="Herman A."/>
            <person name="Abrahante J.E."/>
            <person name="Garbe J."/>
        </authorList>
    </citation>
    <scope>NUCLEOTIDE SEQUENCE</scope>
    <source>
        <strain evidence="2">Duluth1</strain>
        <tissue evidence="2">Whole animal</tissue>
    </source>
</reference>
<keyword evidence="1" id="KW-0853">WD repeat</keyword>
<keyword evidence="3" id="KW-1185">Reference proteome</keyword>
<dbReference type="AlphaFoldDB" id="A0A9D4I4A3"/>
<dbReference type="InterPro" id="IPR036322">
    <property type="entry name" value="WD40_repeat_dom_sf"/>
</dbReference>
<dbReference type="PROSITE" id="PS50082">
    <property type="entry name" value="WD_REPEATS_2"/>
    <property type="match status" value="1"/>
</dbReference>
<dbReference type="PANTHER" id="PTHR45532:SF1">
    <property type="entry name" value="WD REPEAT-CONTAINING PROTEIN 97"/>
    <property type="match status" value="1"/>
</dbReference>
<proteinExistence type="predicted"/>
<dbReference type="InterPro" id="IPR015943">
    <property type="entry name" value="WD40/YVTN_repeat-like_dom_sf"/>
</dbReference>
<dbReference type="PANTHER" id="PTHR45532">
    <property type="entry name" value="WD REPEAT-CONTAINING PROTEIN 97"/>
    <property type="match status" value="1"/>
</dbReference>
<dbReference type="InterPro" id="IPR001680">
    <property type="entry name" value="WD40_rpt"/>
</dbReference>
<dbReference type="Gene3D" id="2.130.10.10">
    <property type="entry name" value="YVTN repeat-like/Quinoprotein amine dehydrogenase"/>
    <property type="match status" value="1"/>
</dbReference>
<evidence type="ECO:0000256" key="1">
    <source>
        <dbReference type="PROSITE-ProRule" id="PRU00221"/>
    </source>
</evidence>